<protein>
    <submittedName>
        <fullName evidence="2">Uncharacterized protein</fullName>
    </submittedName>
</protein>
<dbReference type="EMBL" id="HE575321">
    <property type="protein sequence ID" value="CCC92273.1"/>
    <property type="molecule type" value="Genomic_DNA"/>
</dbReference>
<feature type="region of interest" description="Disordered" evidence="1">
    <location>
        <begin position="58"/>
        <end position="90"/>
    </location>
</feature>
<feature type="compositionally biased region" description="Low complexity" evidence="1">
    <location>
        <begin position="64"/>
        <end position="79"/>
    </location>
</feature>
<evidence type="ECO:0000256" key="1">
    <source>
        <dbReference type="SAM" id="MobiDB-lite"/>
    </source>
</evidence>
<proteinExistence type="predicted"/>
<sequence>MMDVTQVFVDDRVVEMQAIGGMCQMAMMQMFTCSGATKLAQASDVIFCVGCTPEDIHKQHPTPSAGGKVKSANSSKSGGKSSGEKEDAKMKPLYVQVDGEAVMSLTVPSVIRVRELCRPRVYVHCANQKVLKQAVAANK</sequence>
<organism evidence="2">
    <name type="scientific">Trypanosoma congolense (strain IL3000)</name>
    <dbReference type="NCBI Taxonomy" id="1068625"/>
    <lineage>
        <taxon>Eukaryota</taxon>
        <taxon>Discoba</taxon>
        <taxon>Euglenozoa</taxon>
        <taxon>Kinetoplastea</taxon>
        <taxon>Metakinetoplastina</taxon>
        <taxon>Trypanosomatida</taxon>
        <taxon>Trypanosomatidae</taxon>
        <taxon>Trypanosoma</taxon>
        <taxon>Nannomonas</taxon>
    </lineage>
</organism>
<reference evidence="2" key="1">
    <citation type="journal article" date="2012" name="Proc. Natl. Acad. Sci. U.S.A.">
        <title>Antigenic diversity is generated by distinct evolutionary mechanisms in African trypanosome species.</title>
        <authorList>
            <person name="Jackson A.P."/>
            <person name="Berry A."/>
            <person name="Aslett M."/>
            <person name="Allison H.C."/>
            <person name="Burton P."/>
            <person name="Vavrova-Anderson J."/>
            <person name="Brown R."/>
            <person name="Browne H."/>
            <person name="Corton N."/>
            <person name="Hauser H."/>
            <person name="Gamble J."/>
            <person name="Gilderthorp R."/>
            <person name="Marcello L."/>
            <person name="McQuillan J."/>
            <person name="Otto T.D."/>
            <person name="Quail M.A."/>
            <person name="Sanders M.J."/>
            <person name="van Tonder A."/>
            <person name="Ginger M.L."/>
            <person name="Field M.C."/>
            <person name="Barry J.D."/>
            <person name="Hertz-Fowler C."/>
            <person name="Berriman M."/>
        </authorList>
    </citation>
    <scope>NUCLEOTIDE SEQUENCE</scope>
    <source>
        <strain evidence="2">IL3000</strain>
    </source>
</reference>
<gene>
    <name evidence="2" type="ORF">TCIL3000_8_4950</name>
</gene>
<name>G0USB0_TRYCI</name>
<evidence type="ECO:0000313" key="2">
    <source>
        <dbReference type="EMBL" id="CCC92273.1"/>
    </source>
</evidence>
<accession>G0USB0</accession>
<dbReference type="AlphaFoldDB" id="G0USB0"/>